<evidence type="ECO:0000256" key="6">
    <source>
        <dbReference type="ARBA" id="ARBA00022967"/>
    </source>
</evidence>
<dbReference type="EMBL" id="CP036280">
    <property type="protein sequence ID" value="QDU70809.1"/>
    <property type="molecule type" value="Genomic_DNA"/>
</dbReference>
<dbReference type="KEGG" id="mcad:Pan265_06460"/>
<keyword evidence="4" id="KW-0288">FMN</keyword>
<organism evidence="10 11">
    <name type="scientific">Mucisphaera calidilacus</name>
    <dbReference type="NCBI Taxonomy" id="2527982"/>
    <lineage>
        <taxon>Bacteria</taxon>
        <taxon>Pseudomonadati</taxon>
        <taxon>Planctomycetota</taxon>
        <taxon>Phycisphaerae</taxon>
        <taxon>Phycisphaerales</taxon>
        <taxon>Phycisphaeraceae</taxon>
        <taxon>Mucisphaera</taxon>
    </lineage>
</organism>
<feature type="transmembrane region" description="Helical" evidence="9">
    <location>
        <begin position="134"/>
        <end position="154"/>
    </location>
</feature>
<accession>A0A518BV11</accession>
<evidence type="ECO:0000256" key="5">
    <source>
        <dbReference type="ARBA" id="ARBA00022692"/>
    </source>
</evidence>
<evidence type="ECO:0000256" key="4">
    <source>
        <dbReference type="ARBA" id="ARBA00022643"/>
    </source>
</evidence>
<gene>
    <name evidence="10" type="ORF">Pan265_06460</name>
</gene>
<dbReference type="AlphaFoldDB" id="A0A518BV11"/>
<reference evidence="10 11" key="1">
    <citation type="submission" date="2019-02" db="EMBL/GenBank/DDBJ databases">
        <title>Deep-cultivation of Planctomycetes and their phenomic and genomic characterization uncovers novel biology.</title>
        <authorList>
            <person name="Wiegand S."/>
            <person name="Jogler M."/>
            <person name="Boedeker C."/>
            <person name="Pinto D."/>
            <person name="Vollmers J."/>
            <person name="Rivas-Marin E."/>
            <person name="Kohn T."/>
            <person name="Peeters S.H."/>
            <person name="Heuer A."/>
            <person name="Rast P."/>
            <person name="Oberbeckmann S."/>
            <person name="Bunk B."/>
            <person name="Jeske O."/>
            <person name="Meyerdierks A."/>
            <person name="Storesund J.E."/>
            <person name="Kallscheuer N."/>
            <person name="Luecker S."/>
            <person name="Lage O.M."/>
            <person name="Pohl T."/>
            <person name="Merkel B.J."/>
            <person name="Hornburger P."/>
            <person name="Mueller R.-W."/>
            <person name="Bruemmer F."/>
            <person name="Labrenz M."/>
            <person name="Spormann A.M."/>
            <person name="Op den Camp H."/>
            <person name="Overmann J."/>
            <person name="Amann R."/>
            <person name="Jetten M.S.M."/>
            <person name="Mascher T."/>
            <person name="Medema M.H."/>
            <person name="Devos D.P."/>
            <person name="Kaster A.-K."/>
            <person name="Ovreas L."/>
            <person name="Rohde M."/>
            <person name="Galperin M.Y."/>
            <person name="Jogler C."/>
        </authorList>
    </citation>
    <scope>NUCLEOTIDE SEQUENCE [LARGE SCALE GENOMIC DNA]</scope>
    <source>
        <strain evidence="10 11">Pan265</strain>
    </source>
</reference>
<keyword evidence="3" id="KW-0285">Flavoprotein</keyword>
<feature type="transmembrane region" description="Helical" evidence="9">
    <location>
        <begin position="109"/>
        <end position="127"/>
    </location>
</feature>
<dbReference type="Pfam" id="PF03116">
    <property type="entry name" value="NQR2_RnfD_RnfE"/>
    <property type="match status" value="1"/>
</dbReference>
<keyword evidence="1" id="KW-0813">Transport</keyword>
<sequence length="376" mass="38839">MFNGSRAVTESTRDARVGGSPWLRTAVTTTHCDVQMLAGLVALVVVACLALGLSALVLVVLCAVGAVAGGVLTRVVVRSWCWTAVLPKSVYLVTLGVTTALLLRPMDGPVRALVAGVLTGVVSVWVGRSSPVRVHPALLGVLLTWSLATAWVPVAPASGDAAVVRAVTSGEAFETQPLGMADASLPTGVWLLEAFDEVAVDPGLYVRGVLDHGTPSVFGALWDTHPSCVGQVSLPVILLVGAWLLGRRLTYWRVPAYGLVAAVLTLLLWPSPGATLMVVESLLATGLRGAAAWTIHVVLATPIVLLLVLIAGSASPISLPGRAVYASLAGLLSVSGMLFTQSVEGAMLGLAAAGLFIRPLDGMRSSPFLRSSRPSA</sequence>
<feature type="transmembrane region" description="Helical" evidence="9">
    <location>
        <begin position="323"/>
        <end position="340"/>
    </location>
</feature>
<dbReference type="GO" id="GO:0055085">
    <property type="term" value="P:transmembrane transport"/>
    <property type="evidence" value="ECO:0007669"/>
    <property type="project" value="InterPro"/>
</dbReference>
<keyword evidence="11" id="KW-1185">Reference proteome</keyword>
<evidence type="ECO:0000313" key="10">
    <source>
        <dbReference type="EMBL" id="QDU70809.1"/>
    </source>
</evidence>
<keyword evidence="6" id="KW-1278">Translocase</keyword>
<evidence type="ECO:0000256" key="2">
    <source>
        <dbReference type="ARBA" id="ARBA00022553"/>
    </source>
</evidence>
<evidence type="ECO:0000256" key="1">
    <source>
        <dbReference type="ARBA" id="ARBA00022448"/>
    </source>
</evidence>
<protein>
    <submittedName>
        <fullName evidence="10">NQR2, RnfD, RnfE family</fullName>
    </submittedName>
</protein>
<evidence type="ECO:0000256" key="7">
    <source>
        <dbReference type="ARBA" id="ARBA00022989"/>
    </source>
</evidence>
<feature type="transmembrane region" description="Helical" evidence="9">
    <location>
        <begin position="80"/>
        <end position="103"/>
    </location>
</feature>
<name>A0A518BV11_9BACT</name>
<keyword evidence="5 9" id="KW-0812">Transmembrane</keyword>
<keyword evidence="2" id="KW-0597">Phosphoprotein</keyword>
<keyword evidence="8 9" id="KW-0472">Membrane</keyword>
<dbReference type="InterPro" id="IPR004338">
    <property type="entry name" value="NqrB/RnfD"/>
</dbReference>
<evidence type="ECO:0000313" key="11">
    <source>
        <dbReference type="Proteomes" id="UP000320386"/>
    </source>
</evidence>
<evidence type="ECO:0000256" key="3">
    <source>
        <dbReference type="ARBA" id="ARBA00022630"/>
    </source>
</evidence>
<dbReference type="Proteomes" id="UP000320386">
    <property type="component" value="Chromosome"/>
</dbReference>
<dbReference type="GO" id="GO:0016020">
    <property type="term" value="C:membrane"/>
    <property type="evidence" value="ECO:0007669"/>
    <property type="project" value="InterPro"/>
</dbReference>
<feature type="transmembrane region" description="Helical" evidence="9">
    <location>
        <begin position="290"/>
        <end position="311"/>
    </location>
</feature>
<feature type="transmembrane region" description="Helical" evidence="9">
    <location>
        <begin position="40"/>
        <end position="68"/>
    </location>
</feature>
<keyword evidence="7 9" id="KW-1133">Transmembrane helix</keyword>
<evidence type="ECO:0000256" key="9">
    <source>
        <dbReference type="SAM" id="Phobius"/>
    </source>
</evidence>
<evidence type="ECO:0000256" key="8">
    <source>
        <dbReference type="ARBA" id="ARBA00023136"/>
    </source>
</evidence>
<feature type="transmembrane region" description="Helical" evidence="9">
    <location>
        <begin position="252"/>
        <end position="270"/>
    </location>
</feature>
<proteinExistence type="predicted"/>